<feature type="region of interest" description="Disordered" evidence="2">
    <location>
        <begin position="1"/>
        <end position="26"/>
    </location>
</feature>
<dbReference type="EMBL" id="BMMZ01000011">
    <property type="protein sequence ID" value="GGL75836.1"/>
    <property type="molecule type" value="Genomic_DNA"/>
</dbReference>
<dbReference type="SMART" id="SM00903">
    <property type="entry name" value="Flavin_Reduct"/>
    <property type="match status" value="1"/>
</dbReference>
<dbReference type="Gene3D" id="2.30.110.10">
    <property type="entry name" value="Electron Transport, Fmn-binding Protein, Chain A"/>
    <property type="match status" value="1"/>
</dbReference>
<protein>
    <submittedName>
        <fullName evidence="4">Flavin reductase</fullName>
    </submittedName>
</protein>
<accession>A0A917SFK5</accession>
<evidence type="ECO:0000256" key="1">
    <source>
        <dbReference type="ARBA" id="ARBA00023002"/>
    </source>
</evidence>
<dbReference type="InterPro" id="IPR050268">
    <property type="entry name" value="NADH-dep_flavin_reductase"/>
</dbReference>
<dbReference type="RefSeq" id="WP_188896927.1">
    <property type="nucleotide sequence ID" value="NZ_BMMZ01000011.1"/>
</dbReference>
<comment type="caution">
    <text evidence="4">The sequence shown here is derived from an EMBL/GenBank/DDBJ whole genome shotgun (WGS) entry which is preliminary data.</text>
</comment>
<dbReference type="AlphaFoldDB" id="A0A917SFK5"/>
<sequence length="197" mass="21152">MAAQPHGGDSPADADQARSPDPATENQVTADAFKQIFRRHPAGVSVITLNNADGEPVGFTATSVISVSAAPPSVAFSLAATSRSWPAIARCESLVINFLTVDQADISLRFAATDIDRFAAGGWSRLETGEPVLDDSHAWLRARVARRIPVGSSFLIILDVLQTEVRSDDLPLIYHDRGHHTLHGTREHRPGSPGTTR</sequence>
<evidence type="ECO:0000313" key="5">
    <source>
        <dbReference type="Proteomes" id="UP000613840"/>
    </source>
</evidence>
<organism evidence="4 5">
    <name type="scientific">Microlunatus endophyticus</name>
    <dbReference type="NCBI Taxonomy" id="1716077"/>
    <lineage>
        <taxon>Bacteria</taxon>
        <taxon>Bacillati</taxon>
        <taxon>Actinomycetota</taxon>
        <taxon>Actinomycetes</taxon>
        <taxon>Propionibacteriales</taxon>
        <taxon>Propionibacteriaceae</taxon>
        <taxon>Microlunatus</taxon>
    </lineage>
</organism>
<dbReference type="SUPFAM" id="SSF50475">
    <property type="entry name" value="FMN-binding split barrel"/>
    <property type="match status" value="1"/>
</dbReference>
<dbReference type="GO" id="GO:0042602">
    <property type="term" value="F:riboflavin reductase (NADPH) activity"/>
    <property type="evidence" value="ECO:0007669"/>
    <property type="project" value="TreeGrafter"/>
</dbReference>
<dbReference type="InterPro" id="IPR012349">
    <property type="entry name" value="Split_barrel_FMN-bd"/>
</dbReference>
<proteinExistence type="predicted"/>
<dbReference type="GO" id="GO:0006208">
    <property type="term" value="P:pyrimidine nucleobase catabolic process"/>
    <property type="evidence" value="ECO:0007669"/>
    <property type="project" value="TreeGrafter"/>
</dbReference>
<evidence type="ECO:0000256" key="2">
    <source>
        <dbReference type="SAM" id="MobiDB-lite"/>
    </source>
</evidence>
<keyword evidence="5" id="KW-1185">Reference proteome</keyword>
<name>A0A917SFK5_9ACTN</name>
<reference evidence="4" key="2">
    <citation type="submission" date="2020-09" db="EMBL/GenBank/DDBJ databases">
        <authorList>
            <person name="Sun Q."/>
            <person name="Zhou Y."/>
        </authorList>
    </citation>
    <scope>NUCLEOTIDE SEQUENCE</scope>
    <source>
        <strain evidence="4">CGMCC 4.7306</strain>
    </source>
</reference>
<feature type="domain" description="Flavin reductase like" evidence="3">
    <location>
        <begin position="37"/>
        <end position="181"/>
    </location>
</feature>
<dbReference type="PANTHER" id="PTHR30466:SF1">
    <property type="entry name" value="FMN REDUCTASE (NADH) RUTF"/>
    <property type="match status" value="1"/>
</dbReference>
<evidence type="ECO:0000259" key="3">
    <source>
        <dbReference type="SMART" id="SM00903"/>
    </source>
</evidence>
<dbReference type="Pfam" id="PF01613">
    <property type="entry name" value="Flavin_Reduct"/>
    <property type="match status" value="1"/>
</dbReference>
<gene>
    <name evidence="4" type="ORF">GCM10011575_37550</name>
</gene>
<dbReference type="GO" id="GO:0010181">
    <property type="term" value="F:FMN binding"/>
    <property type="evidence" value="ECO:0007669"/>
    <property type="project" value="InterPro"/>
</dbReference>
<keyword evidence="1" id="KW-0560">Oxidoreductase</keyword>
<dbReference type="PANTHER" id="PTHR30466">
    <property type="entry name" value="FLAVIN REDUCTASE"/>
    <property type="match status" value="1"/>
</dbReference>
<evidence type="ECO:0000313" key="4">
    <source>
        <dbReference type="EMBL" id="GGL75836.1"/>
    </source>
</evidence>
<dbReference type="Proteomes" id="UP000613840">
    <property type="component" value="Unassembled WGS sequence"/>
</dbReference>
<dbReference type="InterPro" id="IPR002563">
    <property type="entry name" value="Flavin_Rdtase-like_dom"/>
</dbReference>
<reference evidence="4" key="1">
    <citation type="journal article" date="2014" name="Int. J. Syst. Evol. Microbiol.">
        <title>Complete genome sequence of Corynebacterium casei LMG S-19264T (=DSM 44701T), isolated from a smear-ripened cheese.</title>
        <authorList>
            <consortium name="US DOE Joint Genome Institute (JGI-PGF)"/>
            <person name="Walter F."/>
            <person name="Albersmeier A."/>
            <person name="Kalinowski J."/>
            <person name="Ruckert C."/>
        </authorList>
    </citation>
    <scope>NUCLEOTIDE SEQUENCE</scope>
    <source>
        <strain evidence="4">CGMCC 4.7306</strain>
    </source>
</reference>